<dbReference type="InterPro" id="IPR013894">
    <property type="entry name" value="RMI1_OB"/>
</dbReference>
<keyword evidence="6" id="KW-1185">Reference proteome</keyword>
<organism evidence="5 6">
    <name type="scientific">Papaver somniferum</name>
    <name type="common">Opium poppy</name>
    <dbReference type="NCBI Taxonomy" id="3469"/>
    <lineage>
        <taxon>Eukaryota</taxon>
        <taxon>Viridiplantae</taxon>
        <taxon>Streptophyta</taxon>
        <taxon>Embryophyta</taxon>
        <taxon>Tracheophyta</taxon>
        <taxon>Spermatophyta</taxon>
        <taxon>Magnoliopsida</taxon>
        <taxon>Ranunculales</taxon>
        <taxon>Papaveraceae</taxon>
        <taxon>Papaveroideae</taxon>
        <taxon>Papaver</taxon>
    </lineage>
</organism>
<evidence type="ECO:0000259" key="4">
    <source>
        <dbReference type="Pfam" id="PF16099"/>
    </source>
</evidence>
<dbReference type="Pfam" id="PF08585">
    <property type="entry name" value="RMI1_N_C"/>
    <property type="match status" value="1"/>
</dbReference>
<dbReference type="AlphaFoldDB" id="A0A4Y7KT69"/>
<evidence type="ECO:0000256" key="1">
    <source>
        <dbReference type="ARBA" id="ARBA00006395"/>
    </source>
</evidence>
<protein>
    <recommendedName>
        <fullName evidence="2">RecQ-mediated genome instability protein 1</fullName>
    </recommendedName>
</protein>
<comment type="similarity">
    <text evidence="1">Belongs to the RMI1 family.</text>
</comment>
<evidence type="ECO:0000313" key="5">
    <source>
        <dbReference type="EMBL" id="RZC75358.1"/>
    </source>
</evidence>
<feature type="domain" description="RecQ mediated genome instability protein 1 OB-fold" evidence="3">
    <location>
        <begin position="42"/>
        <end position="110"/>
    </location>
</feature>
<dbReference type="Pfam" id="PF16099">
    <property type="entry name" value="RMI1_C"/>
    <property type="match status" value="1"/>
</dbReference>
<dbReference type="GO" id="GO:0000712">
    <property type="term" value="P:resolution of meiotic recombination intermediates"/>
    <property type="evidence" value="ECO:0007669"/>
    <property type="project" value="TreeGrafter"/>
</dbReference>
<dbReference type="EMBL" id="CM010722">
    <property type="protein sequence ID" value="RZC75358.1"/>
    <property type="molecule type" value="Genomic_DNA"/>
</dbReference>
<dbReference type="GO" id="GO:0031422">
    <property type="term" value="C:RecQ family helicase-topoisomerase III complex"/>
    <property type="evidence" value="ECO:0007669"/>
    <property type="project" value="TreeGrafter"/>
</dbReference>
<dbReference type="PANTHER" id="PTHR14790">
    <property type="entry name" value="RECQ-MEDIATED GENOME INSTABILITY PROTEIN 1 RMI1"/>
    <property type="match status" value="1"/>
</dbReference>
<dbReference type="GO" id="GO:0000166">
    <property type="term" value="F:nucleotide binding"/>
    <property type="evidence" value="ECO:0007669"/>
    <property type="project" value="InterPro"/>
</dbReference>
<dbReference type="Proteomes" id="UP000316621">
    <property type="component" value="Chromosome 8"/>
</dbReference>
<dbReference type="InterPro" id="IPR042470">
    <property type="entry name" value="RMI1_N_C_sf"/>
</dbReference>
<dbReference type="GO" id="GO:0000724">
    <property type="term" value="P:double-strand break repair via homologous recombination"/>
    <property type="evidence" value="ECO:0007669"/>
    <property type="project" value="TreeGrafter"/>
</dbReference>
<evidence type="ECO:0000259" key="3">
    <source>
        <dbReference type="Pfam" id="PF08585"/>
    </source>
</evidence>
<sequence>MKFSCGGVLPENIHTFDLSHLPGPLVLQVNEVVDISGHPEDRRLLLTMTDGARYILGVETRPIKDLQVSAPAGFKVLIHKGSAFDGFLQLVLEGLELLGGMVEDLRAECKKSVEEVIKSPKGEIMQTDDAALKPKEYDEIVKDNSNRLTDEYKAMPYTYLTSLLAEWDQRKMVDDRAPIRRKIQGMMTGLSRLEFYGRTEYELVVKFDDGSCTSDVVIHHDMIKAGKP</sequence>
<dbReference type="InterPro" id="IPR032199">
    <property type="entry name" value="RMI1_C"/>
</dbReference>
<dbReference type="Gene3D" id="2.40.50.770">
    <property type="entry name" value="RecQ-mediated genome instability protein Rmi1, C-terminal domain"/>
    <property type="match status" value="1"/>
</dbReference>
<evidence type="ECO:0000256" key="2">
    <source>
        <dbReference type="ARBA" id="ARBA00018987"/>
    </source>
</evidence>
<reference evidence="5 6" key="1">
    <citation type="journal article" date="2018" name="Science">
        <title>The opium poppy genome and morphinan production.</title>
        <authorList>
            <person name="Guo L."/>
            <person name="Winzer T."/>
            <person name="Yang X."/>
            <person name="Li Y."/>
            <person name="Ning Z."/>
            <person name="He Z."/>
            <person name="Teodor R."/>
            <person name="Lu Y."/>
            <person name="Bowser T.A."/>
            <person name="Graham I.A."/>
            <person name="Ye K."/>
        </authorList>
    </citation>
    <scope>NUCLEOTIDE SEQUENCE [LARGE SCALE GENOMIC DNA]</scope>
    <source>
        <strain evidence="6">cv. HN1</strain>
        <tissue evidence="5">Leaves</tissue>
    </source>
</reference>
<dbReference type="STRING" id="3469.A0A4Y7KT69"/>
<dbReference type="PANTHER" id="PTHR14790:SF15">
    <property type="entry name" value="RECQ-MEDIATED GENOME INSTABILITY PROTEIN 1"/>
    <property type="match status" value="1"/>
</dbReference>
<feature type="domain" description="RecQ-mediated genome instability protein 1 C-terminal OB-fold" evidence="4">
    <location>
        <begin position="155"/>
        <end position="224"/>
    </location>
</feature>
<dbReference type="GO" id="GO:0016604">
    <property type="term" value="C:nuclear body"/>
    <property type="evidence" value="ECO:0007669"/>
    <property type="project" value="TreeGrafter"/>
</dbReference>
<proteinExistence type="inferred from homology"/>
<accession>A0A4Y7KT69</accession>
<gene>
    <name evidence="5" type="ORF">C5167_050847</name>
</gene>
<name>A0A4Y7KT69_PAPSO</name>
<evidence type="ECO:0000313" key="6">
    <source>
        <dbReference type="Proteomes" id="UP000316621"/>
    </source>
</evidence>
<dbReference type="Gramene" id="RZC75358">
    <property type="protein sequence ID" value="RZC75358"/>
    <property type="gene ID" value="C5167_050847"/>
</dbReference>